<keyword evidence="1" id="KW-0812">Transmembrane</keyword>
<protein>
    <recommendedName>
        <fullName evidence="4">Multidrug DMT transporter permease</fullName>
    </recommendedName>
</protein>
<gene>
    <name evidence="2" type="ORF">MNQ99_03170</name>
</gene>
<evidence type="ECO:0008006" key="4">
    <source>
        <dbReference type="Google" id="ProtNLM"/>
    </source>
</evidence>
<name>A0ABY3WA96_9MICC</name>
<evidence type="ECO:0000256" key="1">
    <source>
        <dbReference type="SAM" id="Phobius"/>
    </source>
</evidence>
<feature type="transmembrane region" description="Helical" evidence="1">
    <location>
        <begin position="105"/>
        <end position="124"/>
    </location>
</feature>
<proteinExistence type="predicted"/>
<dbReference type="Proteomes" id="UP000829069">
    <property type="component" value="Chromosome"/>
</dbReference>
<evidence type="ECO:0000313" key="3">
    <source>
        <dbReference type="Proteomes" id="UP000829069"/>
    </source>
</evidence>
<reference evidence="2 3" key="1">
    <citation type="submission" date="2022-03" db="EMBL/GenBank/DDBJ databases">
        <title>Isotopic signatures of nitrous oxide derived from detoxification processes.</title>
        <authorList>
            <person name="Behrendt U."/>
            <person name="Buchen C."/>
            <person name="Well R."/>
            <person name="Ulrich A."/>
            <person name="Rohe L."/>
            <person name="Kolb S."/>
            <person name="Schloter M."/>
            <person name="Horn M.A."/>
            <person name="Augustin J."/>
        </authorList>
    </citation>
    <scope>NUCLEOTIDE SEQUENCE [LARGE SCALE GENOMIC DNA]</scope>
    <source>
        <strain evidence="2 3">S4-C24</strain>
    </source>
</reference>
<evidence type="ECO:0000313" key="2">
    <source>
        <dbReference type="EMBL" id="UNK46387.1"/>
    </source>
</evidence>
<keyword evidence="3" id="KW-1185">Reference proteome</keyword>
<keyword evidence="1" id="KW-1133">Transmembrane helix</keyword>
<organism evidence="2 3">
    <name type="scientific">Arthrobacter sulfonylureivorans</name>
    <dbReference type="NCBI Taxonomy" id="2486855"/>
    <lineage>
        <taxon>Bacteria</taxon>
        <taxon>Bacillati</taxon>
        <taxon>Actinomycetota</taxon>
        <taxon>Actinomycetes</taxon>
        <taxon>Micrococcales</taxon>
        <taxon>Micrococcaceae</taxon>
        <taxon>Arthrobacter</taxon>
    </lineage>
</organism>
<feature type="transmembrane region" description="Helical" evidence="1">
    <location>
        <begin position="43"/>
        <end position="64"/>
    </location>
</feature>
<dbReference type="EMBL" id="CP093326">
    <property type="protein sequence ID" value="UNK46387.1"/>
    <property type="molecule type" value="Genomic_DNA"/>
</dbReference>
<keyword evidence="1" id="KW-0472">Membrane</keyword>
<feature type="transmembrane region" description="Helical" evidence="1">
    <location>
        <begin position="76"/>
        <end position="99"/>
    </location>
</feature>
<dbReference type="RefSeq" id="WP_241914421.1">
    <property type="nucleotide sequence ID" value="NZ_CP093326.1"/>
</dbReference>
<accession>A0ABY3WA96</accession>
<sequence>MITVAAVAACCVLALLALFQILLAAGLPLGRFAWGGSHRVLPAKFRIGSAVSVVLYAFFGVIILDRAQLLDALPHTVSVVLIWVLTAYLFVGVLMNAISRSKPERWTMTPVALVLGMLSLAVALG</sequence>